<accession>A0AAV5B806</accession>
<feature type="compositionally biased region" description="Gly residues" evidence="5">
    <location>
        <begin position="1955"/>
        <end position="1972"/>
    </location>
</feature>
<keyword evidence="6" id="KW-0472">Membrane</keyword>
<dbReference type="InterPro" id="IPR019931">
    <property type="entry name" value="LPXTG_anchor"/>
</dbReference>
<feature type="domain" description="Gram-positive cocci surface proteins LPxTG" evidence="8">
    <location>
        <begin position="1990"/>
        <end position="2026"/>
    </location>
</feature>
<feature type="transmembrane region" description="Helical" evidence="6">
    <location>
        <begin position="1999"/>
        <end position="2019"/>
    </location>
</feature>
<name>A0AAV5B806_9ACTN</name>
<evidence type="ECO:0000256" key="4">
    <source>
        <dbReference type="ARBA" id="ARBA00023088"/>
    </source>
</evidence>
<evidence type="ECO:0000256" key="3">
    <source>
        <dbReference type="ARBA" id="ARBA00022729"/>
    </source>
</evidence>
<feature type="compositionally biased region" description="Basic and acidic residues" evidence="5">
    <location>
        <begin position="1205"/>
        <end position="1233"/>
    </location>
</feature>
<evidence type="ECO:0000313" key="10">
    <source>
        <dbReference type="Proteomes" id="UP001055025"/>
    </source>
</evidence>
<feature type="signal peptide" evidence="7">
    <location>
        <begin position="1"/>
        <end position="36"/>
    </location>
</feature>
<keyword evidence="10" id="KW-1185">Reference proteome</keyword>
<dbReference type="Proteomes" id="UP001055025">
    <property type="component" value="Unassembled WGS sequence"/>
</dbReference>
<dbReference type="Pfam" id="PF01345">
    <property type="entry name" value="DUF11"/>
    <property type="match status" value="1"/>
</dbReference>
<proteinExistence type="predicted"/>
<organism evidence="9 10">
    <name type="scientific">Granulimonas faecalis</name>
    <dbReference type="NCBI Taxonomy" id="2894155"/>
    <lineage>
        <taxon>Bacteria</taxon>
        <taxon>Bacillati</taxon>
        <taxon>Actinomycetota</taxon>
        <taxon>Coriobacteriia</taxon>
        <taxon>Coriobacteriales</taxon>
        <taxon>Kribbibacteriaceae</taxon>
        <taxon>Granulimonas</taxon>
    </lineage>
</organism>
<keyword evidence="1" id="KW-0134">Cell wall</keyword>
<keyword evidence="6" id="KW-1133">Transmembrane helix</keyword>
<feature type="chain" id="PRO_5043808813" description="Gram-positive cocci surface proteins LPxTG domain-containing protein" evidence="7">
    <location>
        <begin position="37"/>
        <end position="2026"/>
    </location>
</feature>
<keyword evidence="6" id="KW-0812">Transmembrane</keyword>
<dbReference type="PROSITE" id="PS50847">
    <property type="entry name" value="GRAM_POS_ANCHORING"/>
    <property type="match status" value="1"/>
</dbReference>
<feature type="compositionally biased region" description="Low complexity" evidence="5">
    <location>
        <begin position="1498"/>
        <end position="1515"/>
    </location>
</feature>
<evidence type="ECO:0000256" key="1">
    <source>
        <dbReference type="ARBA" id="ARBA00022512"/>
    </source>
</evidence>
<feature type="compositionally biased region" description="Acidic residues" evidence="5">
    <location>
        <begin position="1484"/>
        <end position="1493"/>
    </location>
</feature>
<evidence type="ECO:0000256" key="5">
    <source>
        <dbReference type="SAM" id="MobiDB-lite"/>
    </source>
</evidence>
<dbReference type="NCBIfam" id="TIGR01451">
    <property type="entry name" value="B_ant_repeat"/>
    <property type="match status" value="2"/>
</dbReference>
<dbReference type="Gene3D" id="2.60.40.740">
    <property type="match status" value="2"/>
</dbReference>
<feature type="region of interest" description="Disordered" evidence="5">
    <location>
        <begin position="1476"/>
        <end position="1526"/>
    </location>
</feature>
<dbReference type="InterPro" id="IPR047589">
    <property type="entry name" value="DUF11_rpt"/>
</dbReference>
<protein>
    <recommendedName>
        <fullName evidence="8">Gram-positive cocci surface proteins LPxTG domain-containing protein</fullName>
    </recommendedName>
</protein>
<feature type="region of interest" description="Disordered" evidence="5">
    <location>
        <begin position="1203"/>
        <end position="1239"/>
    </location>
</feature>
<sequence length="2026" mass="209870">MEPMKSKRTHPRLLSLRTLLAALLAVALSVPQPCVAAVAEAVREGTSTTVFGGVTVTGGMSGVDYDVSVSPLLLTVKTGTPLSFSGTGEGSIKIAEGVDASITLDNLDLTSKSSAPTTAADRNSPIDLWPGSSLHITLADGSTNYLRTQLDTNCAGIHVAETAKLTIDDSVTNRLTDGTHVEVDGGKIATAGTLLDGTEVAVGDEILKLASDDPGVLKVAGGYGCAAIGSGSMKNAGLMVFDGGSVVAVTWRGVAVDLDNPGAGGDADIPVSGSYYASAGAGIGAGCGGGATDMVFNAADIDAYGSYHGAAIGAPLRYEGGTTYNGGARQPSALTTTPNSTCGNITINGGFLKARGFTHGNAFGGACDSAAAPGAKGKVIKVTGGTLLPTSGSGHWDLGGRDGTVIVTGGSMRIANMSKFQGDGPWSDETKTTKLTMVTIDMKAELEQLDSLNSKISGWQLFVNGQPHSYGAPTMFDDGKLYLWLSDAYLQKDPETGKSARIEVRLNYIDANGKEQRLEPLYVEELGGSSGSTLKRYVNIDLDNEELDPAAREVVAGYFSKLDKYYDGLPLPGLELSEEEGHYISTAGLETVPKRLTDSSSLEYTYQTVSEEVDKNGDPVIIGSGSSLPTDSGRQLIEIVSKQYASDPGMQSYWGHRIRGNAVINPVNSAAQADISSLGHGVDVEVGGETRSYSEPTWAQGSDSAIDFNTATMDCLVVPFDVTSGTIPGTDTPSAATCAAPTGTVSLYLDGRPLTASQGGVIELDEGTFRDASVPVAVEKVDGREHVVGYFKITRSQLEAWGLAATEDNQHTVQVRYTSVTSDDPPLRGERSAGPAYEDSAYLNYYESESPVTNVEIEIAQPGFTLYSGALTATGFDPAAPFAKDPSALDVAAARMSYLDAERDDAGNLVVGDDGSLKTWVVDADYEAAPAQQVVDGAMFIGKDKNWFDVYTLTSSVGEIDIVSSDPGVVAVEPNASLVGRRAQYRPGTSAYVAGTKARVVGPGVAVITATIHGTGAYDGATRSFRVFVNPDLATEPALEAAMTARDVSRSDGTVRPGDTVRYTAVVSNTAGLTMYQNPVYSLTVPADATLSSLRLVAADGSVTALEEGSGYTRSGDTLTVASLPALYGGQSVRFVMDVTVNDGVILPEHGPLEALRSECATWGVYGQDKFHGDVFPWDTRFDFENGKELGSADEPAASAWADPMAEKRDPSDPDPDDPSHTVDDAEGTETRPVDPGAVMGDDELAEVAARIAAENGKGLPDGVTPTVSVTRVDGAGGVTVTGGVPLSAPSTYRVAVTWEHEGEDGSISTTTVVVQVDVTDGDDHDLVVVPADPDVPAGDISVAKTWANVTAGAEDRGNREVVQVGDELLYTITATNAKAGSVYHAAVVADTLPVGVEYVPGSIEVVCRRGTEKERLLKADDFSVDYGADSRTLYVAVGDLYGGETATVRFRARVTAERLSHTDPQSLVNVGRAFGTLPTDTVSDPDPDPDDPDAPKKVVVTPPDDTPGPFGDDNPPADPTLDDRKDEEPADVELEYTEHVRAVAADAEVTSITRDELLGHLRGFAAADGYELGAEPTDLAFTAAHAVAPLGRAVTGDEATSLVETGRSDLAATYVAEDGSRVRAVLHHVVWDDGTPEDERPGDGPAPGTFSAAMTVSERVSEGTVTASELKDRALALAADRGLTLPAGVAAGDWRLVRVAADGSEEAVAPDAEVDLSEPATYRADVSYHRDAAGDTRGLTGTLALGYVLFDGTYPESDPVPGTVGPVAPADPDTAQVTVVKESANKTPHGDGKAHVGDLISYTVTVANGGSAETCVYDVVVSDELPVGVEVVAGTMTLELPSGETVAVPDAVCDPATHAISVFGGSLKGGERVVLRFDARVTEDAEGRDIGNHAVASFVRPSDAPTETIFGRDDDAPGPGDPAKPEDFAGSVVLDPTPAAYPDGASDPVAPAEGGFGGADGNGTDGSGGSGTLRPALTPLSRVPVGRILPVTGDVASLVPVLGSLAAVALGATGALVARSRRRDG</sequence>
<evidence type="ECO:0000313" key="9">
    <source>
        <dbReference type="EMBL" id="GJM56148.1"/>
    </source>
</evidence>
<evidence type="ECO:0000256" key="6">
    <source>
        <dbReference type="SAM" id="Phobius"/>
    </source>
</evidence>
<reference evidence="9" key="1">
    <citation type="journal article" date="2022" name="Int. J. Syst. Evol. Microbiol.">
        <title>Granulimonas faecalis gen. nov., sp. nov., and Leptogranulimonas caecicola gen. nov., sp. nov., novel lactate-producing Atopobiaceae bacteria isolated from mouse intestines, and an emended description of the family Atopobiaceae.</title>
        <authorList>
            <person name="Morinaga K."/>
            <person name="Kusada H."/>
            <person name="Sakamoto S."/>
            <person name="Murakami T."/>
            <person name="Toyoda A."/>
            <person name="Mori H."/>
            <person name="Meng X.Y."/>
            <person name="Takashino M."/>
            <person name="Murotomi K."/>
            <person name="Tamaki H."/>
        </authorList>
    </citation>
    <scope>NUCLEOTIDE SEQUENCE</scope>
    <source>
        <strain evidence="9">OPF53</strain>
    </source>
</reference>
<dbReference type="EMBL" id="BQKC01000001">
    <property type="protein sequence ID" value="GJM56148.1"/>
    <property type="molecule type" value="Genomic_DNA"/>
</dbReference>
<gene>
    <name evidence="9" type="ORF">ATOP_18030</name>
</gene>
<evidence type="ECO:0000256" key="2">
    <source>
        <dbReference type="ARBA" id="ARBA00022525"/>
    </source>
</evidence>
<keyword evidence="4" id="KW-0572">Peptidoglycan-anchor</keyword>
<keyword evidence="3 7" id="KW-0732">Signal</keyword>
<comment type="caution">
    <text evidence="9">The sequence shown here is derived from an EMBL/GenBank/DDBJ whole genome shotgun (WGS) entry which is preliminary data.</text>
</comment>
<evidence type="ECO:0000259" key="8">
    <source>
        <dbReference type="PROSITE" id="PS50847"/>
    </source>
</evidence>
<feature type="region of interest" description="Disordered" evidence="5">
    <location>
        <begin position="1902"/>
        <end position="1978"/>
    </location>
</feature>
<evidence type="ECO:0000256" key="7">
    <source>
        <dbReference type="SAM" id="SignalP"/>
    </source>
</evidence>
<dbReference type="InterPro" id="IPR001434">
    <property type="entry name" value="OmcB-like_DUF11"/>
</dbReference>
<keyword evidence="2" id="KW-0964">Secreted</keyword>